<evidence type="ECO:0000313" key="1">
    <source>
        <dbReference type="EMBL" id="TVY09834.1"/>
    </source>
</evidence>
<organism evidence="1 2">
    <name type="scientific">Paenibacillus cremeus</name>
    <dbReference type="NCBI Taxonomy" id="2163881"/>
    <lineage>
        <taxon>Bacteria</taxon>
        <taxon>Bacillati</taxon>
        <taxon>Bacillota</taxon>
        <taxon>Bacilli</taxon>
        <taxon>Bacillales</taxon>
        <taxon>Paenibacillaceae</taxon>
        <taxon>Paenibacillus</taxon>
    </lineage>
</organism>
<comment type="caution">
    <text evidence="1">The sequence shown here is derived from an EMBL/GenBank/DDBJ whole genome shotgun (WGS) entry which is preliminary data.</text>
</comment>
<dbReference type="Proteomes" id="UP000317036">
    <property type="component" value="Unassembled WGS sequence"/>
</dbReference>
<gene>
    <name evidence="1" type="ORF">FPZ49_10690</name>
</gene>
<dbReference type="AlphaFoldDB" id="A0A559KCH7"/>
<name>A0A559KCH7_9BACL</name>
<reference evidence="1 2" key="1">
    <citation type="submission" date="2019-07" db="EMBL/GenBank/DDBJ databases">
        <authorList>
            <person name="Kim J."/>
        </authorList>
    </citation>
    <scope>NUCLEOTIDE SEQUENCE [LARGE SCALE GENOMIC DNA]</scope>
    <source>
        <strain evidence="1 2">JC52</strain>
    </source>
</reference>
<keyword evidence="2" id="KW-1185">Reference proteome</keyword>
<sequence>MNNLSESALAFISRCFHGNEIRVINPIINEKYIINNVKHTLTGEVIDEMIASNRVKLLFKNEKTANIIGIEGMHE</sequence>
<accession>A0A559KCH7</accession>
<protein>
    <submittedName>
        <fullName evidence="1">Uncharacterized protein</fullName>
    </submittedName>
</protein>
<dbReference type="EMBL" id="VNJI01000011">
    <property type="protein sequence ID" value="TVY09834.1"/>
    <property type="molecule type" value="Genomic_DNA"/>
</dbReference>
<evidence type="ECO:0000313" key="2">
    <source>
        <dbReference type="Proteomes" id="UP000317036"/>
    </source>
</evidence>
<proteinExistence type="predicted"/>